<dbReference type="InterPro" id="IPR021866">
    <property type="entry name" value="SpoIIAA-like"/>
</dbReference>
<gene>
    <name evidence="1" type="ORF">A11S_109</name>
</gene>
<dbReference type="KEGG" id="man:A11S_109"/>
<dbReference type="HOGENOM" id="CLU_2001232_0_0_5"/>
<dbReference type="Proteomes" id="UP000011932">
    <property type="component" value="Chromosome"/>
</dbReference>
<sequence length="125" mass="14377">MTDTTQFNEIMPETDDRVICVRVDKPISGEGYKTQFLPLAQKMVTDQGEIRLVILFEKFQGWEEEAAMADLASTLFLAQHLKKLAIVNLPEKMVQYIGMRQAALKTDLRIFNPDQFQDALAWVRI</sequence>
<dbReference type="EMBL" id="CP003538">
    <property type="protein sequence ID" value="AGH96946.1"/>
    <property type="molecule type" value="Genomic_DNA"/>
</dbReference>
<dbReference type="RefSeq" id="WP_015466511.1">
    <property type="nucleotide sequence ID" value="NC_020812.1"/>
</dbReference>
<dbReference type="Pfam" id="PF11964">
    <property type="entry name" value="SpoIIAA-like"/>
    <property type="match status" value="1"/>
</dbReference>
<organism evidence="1 2">
    <name type="scientific">Micavibrio aeruginosavorus EPB</name>
    <dbReference type="NCBI Taxonomy" id="349215"/>
    <lineage>
        <taxon>Bacteria</taxon>
        <taxon>Pseudomonadati</taxon>
        <taxon>Bdellovibrionota</taxon>
        <taxon>Bdellovibrionia</taxon>
        <taxon>Bdellovibrionales</taxon>
        <taxon>Pseudobdellovibrionaceae</taxon>
        <taxon>Micavibrio</taxon>
    </lineage>
</organism>
<name>M4VFW9_9BACT</name>
<proteinExistence type="predicted"/>
<dbReference type="InterPro" id="IPR036513">
    <property type="entry name" value="STAS_dom_sf"/>
</dbReference>
<evidence type="ECO:0000313" key="2">
    <source>
        <dbReference type="Proteomes" id="UP000011932"/>
    </source>
</evidence>
<dbReference type="AlphaFoldDB" id="M4VFW9"/>
<evidence type="ECO:0008006" key="3">
    <source>
        <dbReference type="Google" id="ProtNLM"/>
    </source>
</evidence>
<dbReference type="STRING" id="349215.A11S_109"/>
<reference evidence="1 2" key="1">
    <citation type="journal article" date="2013" name="ISME J.">
        <title>By their genes ye shall know them: genomic signatures of predatory bacteria.</title>
        <authorList>
            <person name="Pasternak Z."/>
            <person name="Pietrokovski S."/>
            <person name="Rotem O."/>
            <person name="Gophna U."/>
            <person name="Lurie-Weinberger M.N."/>
            <person name="Jurkevitch E."/>
        </authorList>
    </citation>
    <scope>NUCLEOTIDE SEQUENCE [LARGE SCALE GENOMIC DNA]</scope>
    <source>
        <strain evidence="1">EPB</strain>
    </source>
</reference>
<evidence type="ECO:0000313" key="1">
    <source>
        <dbReference type="EMBL" id="AGH96946.1"/>
    </source>
</evidence>
<dbReference type="Gene3D" id="3.40.50.10600">
    <property type="entry name" value="SpoIIaa-like domains"/>
    <property type="match status" value="1"/>
</dbReference>
<dbReference type="InterPro" id="IPR038396">
    <property type="entry name" value="SpoIIAA-like_sf"/>
</dbReference>
<protein>
    <recommendedName>
        <fullName evidence="3">STAS/SEC14 domain-containing protein</fullName>
    </recommendedName>
</protein>
<dbReference type="SUPFAM" id="SSF52091">
    <property type="entry name" value="SpoIIaa-like"/>
    <property type="match status" value="1"/>
</dbReference>
<dbReference type="OrthoDB" id="9811577at2"/>
<accession>M4VFW9</accession>